<dbReference type="GO" id="GO:0003735">
    <property type="term" value="F:structural constituent of ribosome"/>
    <property type="evidence" value="ECO:0007669"/>
    <property type="project" value="InterPro"/>
</dbReference>
<dbReference type="OrthoDB" id="283424at2759"/>
<dbReference type="InterPro" id="IPR019349">
    <property type="entry name" value="Ribosomal_mS35_mit"/>
</dbReference>
<evidence type="ECO:0000313" key="4">
    <source>
        <dbReference type="Proteomes" id="UP000053558"/>
    </source>
</evidence>
<dbReference type="Pfam" id="PF10213">
    <property type="entry name" value="MRP-S28"/>
    <property type="match status" value="1"/>
</dbReference>
<reference evidence="4" key="1">
    <citation type="journal article" date="2012" name="Science">
        <title>The Paleozoic origin of enzymatic lignin decomposition reconstructed from 31 fungal genomes.</title>
        <authorList>
            <person name="Floudas D."/>
            <person name="Binder M."/>
            <person name="Riley R."/>
            <person name="Barry K."/>
            <person name="Blanchette R.A."/>
            <person name="Henrissat B."/>
            <person name="Martinez A.T."/>
            <person name="Otillar R."/>
            <person name="Spatafora J.W."/>
            <person name="Yadav J.S."/>
            <person name="Aerts A."/>
            <person name="Benoit I."/>
            <person name="Boyd A."/>
            <person name="Carlson A."/>
            <person name="Copeland A."/>
            <person name="Coutinho P.M."/>
            <person name="de Vries R.P."/>
            <person name="Ferreira P."/>
            <person name="Findley K."/>
            <person name="Foster B."/>
            <person name="Gaskell J."/>
            <person name="Glotzer D."/>
            <person name="Gorecki P."/>
            <person name="Heitman J."/>
            <person name="Hesse C."/>
            <person name="Hori C."/>
            <person name="Igarashi K."/>
            <person name="Jurgens J.A."/>
            <person name="Kallen N."/>
            <person name="Kersten P."/>
            <person name="Kohler A."/>
            <person name="Kuees U."/>
            <person name="Kumar T.K.A."/>
            <person name="Kuo A."/>
            <person name="LaButti K."/>
            <person name="Larrondo L.F."/>
            <person name="Lindquist E."/>
            <person name="Ling A."/>
            <person name="Lombard V."/>
            <person name="Lucas S."/>
            <person name="Lundell T."/>
            <person name="Martin R."/>
            <person name="McLaughlin D.J."/>
            <person name="Morgenstern I."/>
            <person name="Morin E."/>
            <person name="Murat C."/>
            <person name="Nagy L.G."/>
            <person name="Nolan M."/>
            <person name="Ohm R.A."/>
            <person name="Patyshakuliyeva A."/>
            <person name="Rokas A."/>
            <person name="Ruiz-Duenas F.J."/>
            <person name="Sabat G."/>
            <person name="Salamov A."/>
            <person name="Samejima M."/>
            <person name="Schmutz J."/>
            <person name="Slot J.C."/>
            <person name="St John F."/>
            <person name="Stenlid J."/>
            <person name="Sun H."/>
            <person name="Sun S."/>
            <person name="Syed K."/>
            <person name="Tsang A."/>
            <person name="Wiebenga A."/>
            <person name="Young D."/>
            <person name="Pisabarro A."/>
            <person name="Eastwood D.C."/>
            <person name="Martin F."/>
            <person name="Cullen D."/>
            <person name="Grigoriev I.V."/>
            <person name="Hibbett D.S."/>
        </authorList>
    </citation>
    <scope>NUCLEOTIDE SEQUENCE [LARGE SCALE GENOMIC DNA]</scope>
    <source>
        <strain evidence="4">RWD-64-598 SS2</strain>
    </source>
</reference>
<dbReference type="GO" id="GO:0032543">
    <property type="term" value="P:mitochondrial translation"/>
    <property type="evidence" value="ECO:0007669"/>
    <property type="project" value="InterPro"/>
</dbReference>
<gene>
    <name evidence="3" type="ORF">CONPUDRAFT_46120</name>
</gene>
<dbReference type="GeneID" id="19207124"/>
<protein>
    <recommendedName>
        <fullName evidence="2">Small ribosomal subunit protein mS35 mitochondrial conserved domain-containing protein</fullName>
    </recommendedName>
</protein>
<dbReference type="RefSeq" id="XP_007762573.1">
    <property type="nucleotide sequence ID" value="XM_007764383.1"/>
</dbReference>
<dbReference type="AlphaFoldDB" id="A0A5M3N7J3"/>
<dbReference type="PANTHER" id="PTHR13490">
    <property type="entry name" value="MITOCHONDRIAL 28S RIBOSOMAL PROTEIN S28"/>
    <property type="match status" value="1"/>
</dbReference>
<dbReference type="OMA" id="AMNLKWA"/>
<evidence type="ECO:0000256" key="1">
    <source>
        <dbReference type="SAM" id="MobiDB-lite"/>
    </source>
</evidence>
<dbReference type="InterPro" id="IPR039848">
    <property type="entry name" value="Ribosomal_mS35_mt"/>
</dbReference>
<sequence>MASSSVCRRASSLIVCRRAFHSSSVAAFPRRSAQHGSLPVEGGIDISEFRTFQDDDLPAGGHIDLRQKRDFLHYLQLIDHDVPRLTAFRKPYAPPTASVPLAVRSVDFAGEEHPMTPKRTVVVPVEHLPLKGDAALHTAKLLAGARWTPEPPKDSGYQNNATVKHGYIKISCEDFPEPAMNLKWISDTLDRLVAEANNPKKNGYQALPLDERHLEAKARKAKKGDHRRGRDGNRPSLKDFPKEWLPKSPPLNGASA</sequence>
<feature type="compositionally biased region" description="Basic and acidic residues" evidence="1">
    <location>
        <begin position="209"/>
        <end position="218"/>
    </location>
</feature>
<proteinExistence type="predicted"/>
<accession>A0A5M3N7J3</accession>
<dbReference type="GO" id="GO:0005763">
    <property type="term" value="C:mitochondrial small ribosomal subunit"/>
    <property type="evidence" value="ECO:0007669"/>
    <property type="project" value="TreeGrafter"/>
</dbReference>
<dbReference type="Proteomes" id="UP000053558">
    <property type="component" value="Unassembled WGS sequence"/>
</dbReference>
<evidence type="ECO:0000259" key="2">
    <source>
        <dbReference type="Pfam" id="PF10213"/>
    </source>
</evidence>
<organism evidence="3 4">
    <name type="scientific">Coniophora puteana (strain RWD-64-598)</name>
    <name type="common">Brown rot fungus</name>
    <dbReference type="NCBI Taxonomy" id="741705"/>
    <lineage>
        <taxon>Eukaryota</taxon>
        <taxon>Fungi</taxon>
        <taxon>Dikarya</taxon>
        <taxon>Basidiomycota</taxon>
        <taxon>Agaricomycotina</taxon>
        <taxon>Agaricomycetes</taxon>
        <taxon>Agaricomycetidae</taxon>
        <taxon>Boletales</taxon>
        <taxon>Coniophorineae</taxon>
        <taxon>Coniophoraceae</taxon>
        <taxon>Coniophora</taxon>
    </lineage>
</organism>
<dbReference type="EMBL" id="JH711573">
    <property type="protein sequence ID" value="EIW86805.1"/>
    <property type="molecule type" value="Genomic_DNA"/>
</dbReference>
<feature type="region of interest" description="Disordered" evidence="1">
    <location>
        <begin position="201"/>
        <end position="256"/>
    </location>
</feature>
<keyword evidence="4" id="KW-1185">Reference proteome</keyword>
<evidence type="ECO:0000313" key="3">
    <source>
        <dbReference type="EMBL" id="EIW86805.1"/>
    </source>
</evidence>
<dbReference type="KEGG" id="cput:CONPUDRAFT_46120"/>
<name>A0A5M3N7J3_CONPW</name>
<comment type="caution">
    <text evidence="3">The sequence shown here is derived from an EMBL/GenBank/DDBJ whole genome shotgun (WGS) entry which is preliminary data.</text>
</comment>
<feature type="domain" description="Small ribosomal subunit protein mS35 mitochondrial conserved" evidence="2">
    <location>
        <begin position="91"/>
        <end position="244"/>
    </location>
</feature>
<dbReference type="PANTHER" id="PTHR13490:SF0">
    <property type="entry name" value="SMALL RIBOSOMAL SUBUNIT PROTEIN MS35"/>
    <property type="match status" value="1"/>
</dbReference>
<feature type="compositionally biased region" description="Basic and acidic residues" evidence="1">
    <location>
        <begin position="228"/>
        <end position="245"/>
    </location>
</feature>